<dbReference type="EMBL" id="QAON01000001">
    <property type="protein sequence ID" value="PTQ90941.1"/>
    <property type="molecule type" value="Genomic_DNA"/>
</dbReference>
<proteinExistence type="predicted"/>
<dbReference type="PANTHER" id="PTHR43194">
    <property type="entry name" value="HYDROLASE ALPHA/BETA FOLD FAMILY"/>
    <property type="match status" value="1"/>
</dbReference>
<keyword evidence="3" id="KW-1185">Reference proteome</keyword>
<comment type="caution">
    <text evidence="2">The sequence shown here is derived from an EMBL/GenBank/DDBJ whole genome shotgun (WGS) entry which is preliminary data.</text>
</comment>
<evidence type="ECO:0000259" key="1">
    <source>
        <dbReference type="Pfam" id="PF12697"/>
    </source>
</evidence>
<dbReference type="AlphaFoldDB" id="A0A2T5J2V5"/>
<sequence length="301" mass="34477">MPFIPLRDGQQLYVRTLGRGKPVLMLAGLGMHSGHWLPFVLPFAHRYKFYMPDFRGAGRSSDVRFNQADVFQNHYEDVVDIIKYLGLSHYLLVGISLGGTTALHLQREQGFADVKAYLHIDQTPCIANQDDWPFGLFGDKQRLIFAQIKQLAQLLDQYADYAQLSDLPKAARQQAASTLADILVLISNKPVLKPLFRWLLVSPKQLAKHLPLTQIADCRAYLHAYTQLSHDYRDSLRQCQTPITVMVGMNSPLYHPEGQMRIADYAPQVKIRKFYRSGHVPLADEPLKFVREFKRFLSQHT</sequence>
<evidence type="ECO:0000313" key="3">
    <source>
        <dbReference type="Proteomes" id="UP000244223"/>
    </source>
</evidence>
<gene>
    <name evidence="2" type="ORF">C8N29_10110</name>
</gene>
<accession>A0A2T5J2V5</accession>
<name>A0A2T5J2V5_9GAMM</name>
<reference evidence="2 3" key="1">
    <citation type="submission" date="2018-04" db="EMBL/GenBank/DDBJ databases">
        <title>Genomic Encyclopedia of Archaeal and Bacterial Type Strains, Phase II (KMG-II): from individual species to whole genera.</title>
        <authorList>
            <person name="Goeker M."/>
        </authorList>
    </citation>
    <scope>NUCLEOTIDE SEQUENCE [LARGE SCALE GENOMIC DNA]</scope>
    <source>
        <strain evidence="2 3">DSM 5822</strain>
    </source>
</reference>
<feature type="domain" description="AB hydrolase-1" evidence="1">
    <location>
        <begin position="23"/>
        <end position="291"/>
    </location>
</feature>
<dbReference type="SUPFAM" id="SSF53474">
    <property type="entry name" value="alpha/beta-Hydrolases"/>
    <property type="match status" value="1"/>
</dbReference>
<dbReference type="PANTHER" id="PTHR43194:SF2">
    <property type="entry name" value="PEROXISOMAL MEMBRANE PROTEIN LPX1"/>
    <property type="match status" value="1"/>
</dbReference>
<dbReference type="Proteomes" id="UP000244223">
    <property type="component" value="Unassembled WGS sequence"/>
</dbReference>
<dbReference type="InterPro" id="IPR000073">
    <property type="entry name" value="AB_hydrolase_1"/>
</dbReference>
<dbReference type="InterPro" id="IPR050228">
    <property type="entry name" value="Carboxylesterase_BioH"/>
</dbReference>
<dbReference type="Gene3D" id="3.40.50.1820">
    <property type="entry name" value="alpha/beta hydrolase"/>
    <property type="match status" value="1"/>
</dbReference>
<protein>
    <submittedName>
        <fullName evidence="2">Pimeloyl-ACP methyl ester carboxylesterase</fullName>
    </submittedName>
</protein>
<dbReference type="Pfam" id="PF12697">
    <property type="entry name" value="Abhydrolase_6"/>
    <property type="match status" value="1"/>
</dbReference>
<organism evidence="2 3">
    <name type="scientific">Agitococcus lubricus</name>
    <dbReference type="NCBI Taxonomy" id="1077255"/>
    <lineage>
        <taxon>Bacteria</taxon>
        <taxon>Pseudomonadati</taxon>
        <taxon>Pseudomonadota</taxon>
        <taxon>Gammaproteobacteria</taxon>
        <taxon>Moraxellales</taxon>
        <taxon>Moraxellaceae</taxon>
        <taxon>Agitococcus</taxon>
    </lineage>
</organism>
<evidence type="ECO:0000313" key="2">
    <source>
        <dbReference type="EMBL" id="PTQ90941.1"/>
    </source>
</evidence>
<dbReference type="InterPro" id="IPR029058">
    <property type="entry name" value="AB_hydrolase_fold"/>
</dbReference>